<feature type="compositionally biased region" description="Pro residues" evidence="1">
    <location>
        <begin position="250"/>
        <end position="261"/>
    </location>
</feature>
<feature type="compositionally biased region" description="Polar residues" evidence="1">
    <location>
        <begin position="33"/>
        <end position="58"/>
    </location>
</feature>
<dbReference type="Proteomes" id="UP000724874">
    <property type="component" value="Unassembled WGS sequence"/>
</dbReference>
<sequence length="714" mass="77871">MSAASPSGAPLNFYAHGPISNLATNPHSLSSFNTVPSSPTLSQDSHPAWRSRQNTLTSRHPAPSAFSPWAHPTKTSSFLAALHIPPILAAFLAHLDWLDVYPLFCSCKAFRDIFLSSTPLRDVVLARFVPGYAHSLRIRDFNHYQDVHVSLHHLDLLLMSQRVPLHQYPTHALRLLTSLYPTFEDDEMTAKLVAYTQAHSRFVLLLQSLVHSSSAPFPLEPEEIKLKSRFSPVHNIRELTFPAPLAYTELPPPAPPVPSSPAPGTTPSSTLSKRHKHSRSLDNTRSPSGGAGGLGSKIDQLGPRRPSATNLSSMIPLPNSTNHLSVSPSTIRRISIFGGYNVTSPPPPQEPQALKVYSNTWRRNQRQAASEVDENGHAYSKYDIGLGLGRPTRRFASADASTSDSSLSGSGPPSIAGRDSPSSSPSLKNASQSPHDLFKATTRIRAPILHVFVPCTKLEDGDESLVQCEKQLDDAGLWSYLSTGDVVCNLGYVPPSPEDGQSEGEDLAPISLALDNPSSLRPRSSFRSPPSSSSSGSGSGSTPSSSSSSTQRKWLLFNGHFLVPYAPPDLLPVDHPLALPSPFYYSHITPPQAGNITFAISRFPMCDDVPQLTLVHATSKVRSPHSPKGYALAHHYAWVARVVRIPPSMQQDVPKEDEMGKGWYGEWMLEYEGTTEGQRVLLDALAGRPLGKRIWELVREKSGGGKIWLRLLPL</sequence>
<organism evidence="2 3">
    <name type="scientific">Gymnopilus junonius</name>
    <name type="common">Spectacular rustgill mushroom</name>
    <name type="synonym">Gymnopilus spectabilis subsp. junonius</name>
    <dbReference type="NCBI Taxonomy" id="109634"/>
    <lineage>
        <taxon>Eukaryota</taxon>
        <taxon>Fungi</taxon>
        <taxon>Dikarya</taxon>
        <taxon>Basidiomycota</taxon>
        <taxon>Agaricomycotina</taxon>
        <taxon>Agaricomycetes</taxon>
        <taxon>Agaricomycetidae</taxon>
        <taxon>Agaricales</taxon>
        <taxon>Agaricineae</taxon>
        <taxon>Hymenogastraceae</taxon>
        <taxon>Gymnopilus</taxon>
    </lineage>
</organism>
<dbReference type="EMBL" id="JADNYJ010000050">
    <property type="protein sequence ID" value="KAF8899927.1"/>
    <property type="molecule type" value="Genomic_DNA"/>
</dbReference>
<reference evidence="2" key="1">
    <citation type="submission" date="2020-11" db="EMBL/GenBank/DDBJ databases">
        <authorList>
            <consortium name="DOE Joint Genome Institute"/>
            <person name="Ahrendt S."/>
            <person name="Riley R."/>
            <person name="Andreopoulos W."/>
            <person name="LaButti K."/>
            <person name="Pangilinan J."/>
            <person name="Ruiz-duenas F.J."/>
            <person name="Barrasa J.M."/>
            <person name="Sanchez-Garcia M."/>
            <person name="Camarero S."/>
            <person name="Miyauchi S."/>
            <person name="Serrano A."/>
            <person name="Linde D."/>
            <person name="Babiker R."/>
            <person name="Drula E."/>
            <person name="Ayuso-Fernandez I."/>
            <person name="Pacheco R."/>
            <person name="Padilla G."/>
            <person name="Ferreira P."/>
            <person name="Barriuso J."/>
            <person name="Kellner H."/>
            <person name="Castanera R."/>
            <person name="Alfaro M."/>
            <person name="Ramirez L."/>
            <person name="Pisabarro A.G."/>
            <person name="Kuo A."/>
            <person name="Tritt A."/>
            <person name="Lipzen A."/>
            <person name="He G."/>
            <person name="Yan M."/>
            <person name="Ng V."/>
            <person name="Cullen D."/>
            <person name="Martin F."/>
            <person name="Rosso M.-N."/>
            <person name="Henrissat B."/>
            <person name="Hibbett D."/>
            <person name="Martinez A.T."/>
            <person name="Grigoriev I.V."/>
        </authorList>
    </citation>
    <scope>NUCLEOTIDE SEQUENCE</scope>
    <source>
        <strain evidence="2">AH 44721</strain>
    </source>
</reference>
<gene>
    <name evidence="2" type="ORF">CPB84DRAFT_1779731</name>
</gene>
<dbReference type="PANTHER" id="PTHR24216:SF65">
    <property type="entry name" value="PAXILLIN-LIKE PROTEIN 1"/>
    <property type="match status" value="1"/>
</dbReference>
<evidence type="ECO:0000313" key="3">
    <source>
        <dbReference type="Proteomes" id="UP000724874"/>
    </source>
</evidence>
<comment type="caution">
    <text evidence="2">The sequence shown here is derived from an EMBL/GenBank/DDBJ whole genome shotgun (WGS) entry which is preliminary data.</text>
</comment>
<feature type="region of interest" description="Disordered" evidence="1">
    <location>
        <begin position="519"/>
        <end position="549"/>
    </location>
</feature>
<dbReference type="OrthoDB" id="3269821at2759"/>
<keyword evidence="3" id="KW-1185">Reference proteome</keyword>
<feature type="region of interest" description="Disordered" evidence="1">
    <location>
        <begin position="250"/>
        <end position="326"/>
    </location>
</feature>
<feature type="region of interest" description="Disordered" evidence="1">
    <location>
        <begin position="396"/>
        <end position="434"/>
    </location>
</feature>
<name>A0A9P5NK77_GYMJU</name>
<evidence type="ECO:0000256" key="1">
    <source>
        <dbReference type="SAM" id="MobiDB-lite"/>
    </source>
</evidence>
<evidence type="ECO:0008006" key="4">
    <source>
        <dbReference type="Google" id="ProtNLM"/>
    </source>
</evidence>
<evidence type="ECO:0000313" key="2">
    <source>
        <dbReference type="EMBL" id="KAF8899927.1"/>
    </source>
</evidence>
<feature type="region of interest" description="Disordered" evidence="1">
    <location>
        <begin position="33"/>
        <end position="63"/>
    </location>
</feature>
<dbReference type="PANTHER" id="PTHR24216">
    <property type="entry name" value="PAXILLIN-RELATED"/>
    <property type="match status" value="1"/>
</dbReference>
<dbReference type="AlphaFoldDB" id="A0A9P5NK77"/>
<feature type="compositionally biased region" description="Polar residues" evidence="1">
    <location>
        <begin position="307"/>
        <end position="326"/>
    </location>
</feature>
<feature type="compositionally biased region" description="Low complexity" evidence="1">
    <location>
        <begin position="397"/>
        <end position="434"/>
    </location>
</feature>
<feature type="compositionally biased region" description="Low complexity" evidence="1">
    <location>
        <begin position="262"/>
        <end position="271"/>
    </location>
</feature>
<accession>A0A9P5NK77</accession>
<protein>
    <recommendedName>
        <fullName evidence="4">F-box domain-containing protein</fullName>
    </recommendedName>
</protein>
<proteinExistence type="predicted"/>